<evidence type="ECO:0000313" key="4">
    <source>
        <dbReference type="EMBL" id="MDC7683037.1"/>
    </source>
</evidence>
<organism evidence="4 5">
    <name type="scientific">Asticcacaulis aquaticus</name>
    <dbReference type="NCBI Taxonomy" id="2984212"/>
    <lineage>
        <taxon>Bacteria</taxon>
        <taxon>Pseudomonadati</taxon>
        <taxon>Pseudomonadota</taxon>
        <taxon>Alphaproteobacteria</taxon>
        <taxon>Caulobacterales</taxon>
        <taxon>Caulobacteraceae</taxon>
        <taxon>Asticcacaulis</taxon>
    </lineage>
</organism>
<dbReference type="RefSeq" id="WP_272747519.1">
    <property type="nucleotide sequence ID" value="NZ_JAQQKX010000004.1"/>
</dbReference>
<name>A0ABT5HSK6_9CAUL</name>
<dbReference type="PANTHER" id="PTHR20857:SF23">
    <property type="entry name" value="THIAMINE BIOSYNTHETIC BIFUNCTIONAL ENZYME"/>
    <property type="match status" value="1"/>
</dbReference>
<dbReference type="PANTHER" id="PTHR20857">
    <property type="entry name" value="THIAMINE-PHOSPHATE PYROPHOSPHORYLASE"/>
    <property type="match status" value="1"/>
</dbReference>
<evidence type="ECO:0000259" key="3">
    <source>
        <dbReference type="Pfam" id="PF02581"/>
    </source>
</evidence>
<protein>
    <submittedName>
        <fullName evidence="4">Thiamine phosphate synthase</fullName>
    </submittedName>
</protein>
<feature type="domain" description="Thiamine phosphate synthase/TenI" evidence="3">
    <location>
        <begin position="36"/>
        <end position="209"/>
    </location>
</feature>
<dbReference type="Gene3D" id="3.20.20.70">
    <property type="entry name" value="Aldolase class I"/>
    <property type="match status" value="1"/>
</dbReference>
<keyword evidence="2" id="KW-0784">Thiamine biosynthesis</keyword>
<accession>A0ABT5HSK6</accession>
<dbReference type="EMBL" id="JAQQKX010000004">
    <property type="protein sequence ID" value="MDC7683037.1"/>
    <property type="molecule type" value="Genomic_DNA"/>
</dbReference>
<gene>
    <name evidence="4" type="ORF">PQU92_07100</name>
</gene>
<comment type="caution">
    <text evidence="4">The sequence shown here is derived from an EMBL/GenBank/DDBJ whole genome shotgun (WGS) entry which is preliminary data.</text>
</comment>
<dbReference type="Pfam" id="PF02581">
    <property type="entry name" value="TMP-TENI"/>
    <property type="match status" value="1"/>
</dbReference>
<keyword evidence="5" id="KW-1185">Reference proteome</keyword>
<dbReference type="Proteomes" id="UP001214854">
    <property type="component" value="Unassembled WGS sequence"/>
</dbReference>
<proteinExistence type="predicted"/>
<dbReference type="SUPFAM" id="SSF51391">
    <property type="entry name" value="Thiamin phosphate synthase"/>
    <property type="match status" value="1"/>
</dbReference>
<evidence type="ECO:0000256" key="2">
    <source>
        <dbReference type="ARBA" id="ARBA00022977"/>
    </source>
</evidence>
<dbReference type="InterPro" id="IPR013785">
    <property type="entry name" value="Aldolase_TIM"/>
</dbReference>
<dbReference type="CDD" id="cd00564">
    <property type="entry name" value="TMP_TenI"/>
    <property type="match status" value="1"/>
</dbReference>
<comment type="pathway">
    <text evidence="1">Cofactor biosynthesis; thiamine diphosphate biosynthesis.</text>
</comment>
<dbReference type="InterPro" id="IPR022998">
    <property type="entry name" value="ThiamineP_synth_TenI"/>
</dbReference>
<reference evidence="4 5" key="1">
    <citation type="submission" date="2023-01" db="EMBL/GenBank/DDBJ databases">
        <title>Novel species of the genus Asticcacaulis isolated from rivers.</title>
        <authorList>
            <person name="Lu H."/>
        </authorList>
    </citation>
    <scope>NUCLEOTIDE SEQUENCE [LARGE SCALE GENOMIC DNA]</scope>
    <source>
        <strain evidence="4 5">BYS171W</strain>
    </source>
</reference>
<sequence>MTYKTRFAFLMNRAKDIARHAHMSSPNGRVLPPLFFFTDPQRTPHPEEIAAHLPEGTGIIYRHFGDRHAVAHARVLKTLTEDNGLKLLIGEDEALAEEIDADGVHLREQSLWRAAGLRQTHPEWLLTAACHACETLTASDVADLDAVFISPVFPSRSPSANGVAPVGLKGIQRFCDLSPVPVLGLGGIGADNAESLTHTGLAGFGAIEAFHL</sequence>
<dbReference type="InterPro" id="IPR036206">
    <property type="entry name" value="ThiamineP_synth_sf"/>
</dbReference>
<evidence type="ECO:0000313" key="5">
    <source>
        <dbReference type="Proteomes" id="UP001214854"/>
    </source>
</evidence>
<evidence type="ECO:0000256" key="1">
    <source>
        <dbReference type="ARBA" id="ARBA00004948"/>
    </source>
</evidence>